<keyword evidence="3" id="KW-0378">Hydrolase</keyword>
<dbReference type="InterPro" id="IPR045582">
    <property type="entry name" value="Trehalase-like_N"/>
</dbReference>
<dbReference type="InterPro" id="IPR011613">
    <property type="entry name" value="GH15-like"/>
</dbReference>
<dbReference type="GO" id="GO:0005975">
    <property type="term" value="P:carbohydrate metabolic process"/>
    <property type="evidence" value="ECO:0007669"/>
    <property type="project" value="InterPro"/>
</dbReference>
<dbReference type="Pfam" id="PF19291">
    <property type="entry name" value="TREH_N"/>
    <property type="match status" value="1"/>
</dbReference>
<dbReference type="GO" id="GO:0004553">
    <property type="term" value="F:hydrolase activity, hydrolyzing O-glycosyl compounds"/>
    <property type="evidence" value="ECO:0007669"/>
    <property type="project" value="UniProtKB-ARBA"/>
</dbReference>
<gene>
    <name evidence="3" type="ORF">HGA03_05400</name>
</gene>
<dbReference type="AlphaFoldDB" id="A0A7X6KU98"/>
<comment type="caution">
    <text evidence="3">The sequence shown here is derived from an EMBL/GenBank/DDBJ whole genome shotgun (WGS) entry which is preliminary data.</text>
</comment>
<dbReference type="InterPro" id="IPR012341">
    <property type="entry name" value="6hp_glycosidase-like_sf"/>
</dbReference>
<evidence type="ECO:0000313" key="3">
    <source>
        <dbReference type="EMBL" id="NKY22099.1"/>
    </source>
</evidence>
<organism evidence="3 4">
    <name type="scientific">Cellulomonas denverensis</name>
    <dbReference type="NCBI Taxonomy" id="264297"/>
    <lineage>
        <taxon>Bacteria</taxon>
        <taxon>Bacillati</taxon>
        <taxon>Actinomycetota</taxon>
        <taxon>Actinomycetes</taxon>
        <taxon>Micrococcales</taxon>
        <taxon>Cellulomonadaceae</taxon>
        <taxon>Cellulomonas</taxon>
    </lineage>
</organism>
<dbReference type="InterPro" id="IPR008928">
    <property type="entry name" value="6-hairpin_glycosidase_sf"/>
</dbReference>
<sequence length="602" mass="66133">MPAASPTPIGDYAVLGDGRTAALISRAGSVDWWCPPRFDAAACFAALLGGPEHGHWSLEAPEATERHRRWHGDSLVLQTTVRTPTGVAVLTDALPARPDGAEIVRRIRVTEGRVRFRHEWVVRFGYGAVQPWVHRITDRHGGAIQAVAGPDRLVLRGSRLPAPVRSGVPAHRDEFTVEAGQEEHWSLVWTPSWQPVPRPADDLAELSTAEDDWGRWARRGHYRGSYREEVVRSLLVLRMLTDRDTGGIVAAATTSLPEDPGGVRNWDYRFCWLRDAAMTLQALLEHGYREEAGAWRQWLLRAVAGDPADLQIVYGVDGRRDLTERALDHLPGYAGSRPVRVGNAAVGQVQNDVLGEVMCALALARDCGLRETADSWSLQSHLVDALAGTWQRPDRGIWEVRGRPRRFTHSAVMAWAALDRAVRAVTDHGLPGPVDRWAQVRDRIRAEVLGWGWDDELGSFVQSAGVRHTDAALLQLAQVGFLAPDDPRMTGTVAAIRAELEVSPGLLLRYRTDRADDGLPGTEHPFLACSGWLADALARQGDVTGADQVLSRLTGLATDLGLLAEEYDPRTGRMIGNIPQALSHLAFVRAVHQHDLATGATR</sequence>
<proteinExistence type="predicted"/>
<reference evidence="3 4" key="1">
    <citation type="submission" date="2020-04" db="EMBL/GenBank/DDBJ databases">
        <title>MicrobeNet Type strains.</title>
        <authorList>
            <person name="Nicholson A.C."/>
        </authorList>
    </citation>
    <scope>NUCLEOTIDE SEQUENCE [LARGE SCALE GENOMIC DNA]</scope>
    <source>
        <strain evidence="3 4">ATCC BAA-788</strain>
    </source>
</reference>
<keyword evidence="4" id="KW-1185">Reference proteome</keyword>
<evidence type="ECO:0000313" key="4">
    <source>
        <dbReference type="Proteomes" id="UP000581206"/>
    </source>
</evidence>
<dbReference type="PANTHER" id="PTHR31616:SF0">
    <property type="entry name" value="GLUCAN 1,4-ALPHA-GLUCOSIDASE"/>
    <property type="match status" value="1"/>
</dbReference>
<dbReference type="EMBL" id="JAAXOX010000002">
    <property type="protein sequence ID" value="NKY22099.1"/>
    <property type="molecule type" value="Genomic_DNA"/>
</dbReference>
<feature type="domain" description="Trehalase-like N-terminal" evidence="2">
    <location>
        <begin position="4"/>
        <end position="133"/>
    </location>
</feature>
<dbReference type="Pfam" id="PF00723">
    <property type="entry name" value="Glyco_hydro_15"/>
    <property type="match status" value="1"/>
</dbReference>
<name>A0A7X6KU98_9CELL</name>
<dbReference type="Proteomes" id="UP000581206">
    <property type="component" value="Unassembled WGS sequence"/>
</dbReference>
<accession>A0A7X6KU98</accession>
<dbReference type="Gene3D" id="1.50.10.10">
    <property type="match status" value="1"/>
</dbReference>
<dbReference type="RefSeq" id="WP_168629208.1">
    <property type="nucleotide sequence ID" value="NZ_BONL01000015.1"/>
</dbReference>
<dbReference type="PANTHER" id="PTHR31616">
    <property type="entry name" value="TREHALASE"/>
    <property type="match status" value="1"/>
</dbReference>
<dbReference type="SUPFAM" id="SSF48208">
    <property type="entry name" value="Six-hairpin glycosidases"/>
    <property type="match status" value="1"/>
</dbReference>
<evidence type="ECO:0000259" key="2">
    <source>
        <dbReference type="Pfam" id="PF19291"/>
    </source>
</evidence>
<protein>
    <submittedName>
        <fullName evidence="3">Glycoside hydrolase family 15 protein</fullName>
    </submittedName>
</protein>
<feature type="domain" description="GH15-like" evidence="1">
    <location>
        <begin position="225"/>
        <end position="591"/>
    </location>
</feature>
<evidence type="ECO:0000259" key="1">
    <source>
        <dbReference type="Pfam" id="PF00723"/>
    </source>
</evidence>